<reference evidence="1 2" key="1">
    <citation type="journal article" date="2018" name="Mol. Biol. Evol.">
        <title>Broad Genomic Sampling Reveals a Smut Pathogenic Ancestry of the Fungal Clade Ustilaginomycotina.</title>
        <authorList>
            <person name="Kijpornyongpan T."/>
            <person name="Mondo S.J."/>
            <person name="Barry K."/>
            <person name="Sandor L."/>
            <person name="Lee J."/>
            <person name="Lipzen A."/>
            <person name="Pangilinan J."/>
            <person name="LaButti K."/>
            <person name="Hainaut M."/>
            <person name="Henrissat B."/>
            <person name="Grigoriev I.V."/>
            <person name="Spatafora J.W."/>
            <person name="Aime M.C."/>
        </authorList>
    </citation>
    <scope>NUCLEOTIDE SEQUENCE [LARGE SCALE GENOMIC DNA]</scope>
    <source>
        <strain evidence="1 2">MCA 4186</strain>
    </source>
</reference>
<evidence type="ECO:0000313" key="2">
    <source>
        <dbReference type="Proteomes" id="UP000245946"/>
    </source>
</evidence>
<dbReference type="Proteomes" id="UP000245946">
    <property type="component" value="Unassembled WGS sequence"/>
</dbReference>
<keyword evidence="2" id="KW-1185">Reference proteome</keyword>
<accession>A0A316ZDD3</accession>
<organism evidence="1 2">
    <name type="scientific">Tilletiopsis washingtonensis</name>
    <dbReference type="NCBI Taxonomy" id="58919"/>
    <lineage>
        <taxon>Eukaryota</taxon>
        <taxon>Fungi</taxon>
        <taxon>Dikarya</taxon>
        <taxon>Basidiomycota</taxon>
        <taxon>Ustilaginomycotina</taxon>
        <taxon>Exobasidiomycetes</taxon>
        <taxon>Entylomatales</taxon>
        <taxon>Entylomatales incertae sedis</taxon>
        <taxon>Tilletiopsis</taxon>
    </lineage>
</organism>
<evidence type="ECO:0000313" key="1">
    <source>
        <dbReference type="EMBL" id="PWN99767.1"/>
    </source>
</evidence>
<protein>
    <submittedName>
        <fullName evidence="1">Uncharacterized protein</fullName>
    </submittedName>
</protein>
<dbReference type="EMBL" id="KZ819287">
    <property type="protein sequence ID" value="PWN99767.1"/>
    <property type="molecule type" value="Genomic_DNA"/>
</dbReference>
<dbReference type="GeneID" id="37267082"/>
<dbReference type="AlphaFoldDB" id="A0A316ZDD3"/>
<name>A0A316ZDD3_9BASI</name>
<dbReference type="RefSeq" id="XP_025600046.1">
    <property type="nucleotide sequence ID" value="XM_025739536.1"/>
</dbReference>
<sequence>MLKHGSSAVSWARRNSTAAGLAESDTHVAIAHSRARTYRGVLQRASRPMPPDATLSLRVNIAQWSMKSAEATAAGRPVHYVGMDPGINNVITAARVFDLKEGTLYTLPGQQTHPDGRKPITDAERQDAGLPALDPSKNGRTTRDPLFRATQADTEEYGRIQAIALTKGTLDEEANRISAKIQMLEAEHELPDTADPGTRERHKAAFNQRPDVSALRDLRMVVQVRQRNLAVMAILEWLLMREGGVMAERHQGWSRDGALVVVNIGNWQSVRRVGLPAQCSSEILRRCTALTEIHGLPIVWRLQDEYLTSSVCPAGCLSKDGARVDGKANPQGTSQRVAALRKCYGNTPLRDVKYCPCCDRVFARDVLGALNIRAAGMHELAYNTGAWRLRRAESESIAAPAPHTGRGTRAAAGS</sequence>
<proteinExistence type="predicted"/>
<gene>
    <name evidence="1" type="ORF">FA09DRAFT_218294</name>
</gene>